<evidence type="ECO:0000313" key="2">
    <source>
        <dbReference type="EMBL" id="GHK51315.1"/>
    </source>
</evidence>
<proteinExistence type="predicted"/>
<evidence type="ECO:0000256" key="1">
    <source>
        <dbReference type="SAM" id="MobiDB-lite"/>
    </source>
</evidence>
<reference evidence="2" key="1">
    <citation type="submission" date="2020-10" db="EMBL/GenBank/DDBJ databases">
        <title>Genome Sequence of ESBL Producing Zambian Clinical Strains.</title>
        <authorList>
            <person name="Shawa M."/>
            <person name="Furuta Y."/>
            <person name="Simbotwe M."/>
            <person name="Mulenga E."/>
            <person name="Mubanga M."/>
            <person name="Mulenga G."/>
            <person name="Kaile C."/>
            <person name="Zorigt T."/>
            <person name="Hang'ombe B."/>
            <person name="Higashi H."/>
        </authorList>
    </citation>
    <scope>NUCLEOTIDE SEQUENCE</scope>
    <source>
        <strain evidence="2">Zam_UTH_09</strain>
    </source>
</reference>
<feature type="region of interest" description="Disordered" evidence="1">
    <location>
        <begin position="66"/>
        <end position="85"/>
    </location>
</feature>
<feature type="compositionally biased region" description="Low complexity" evidence="1">
    <location>
        <begin position="67"/>
        <end position="85"/>
    </location>
</feature>
<name>A0A919HPG6_KLEPN</name>
<comment type="caution">
    <text evidence="2">The sequence shown here is derived from an EMBL/GenBank/DDBJ whole genome shotgun (WGS) entry which is preliminary data.</text>
</comment>
<dbReference type="Proteomes" id="UP000655094">
    <property type="component" value="Unassembled WGS sequence"/>
</dbReference>
<protein>
    <submittedName>
        <fullName evidence="2">Uncharacterized protein</fullName>
    </submittedName>
</protein>
<evidence type="ECO:0000313" key="3">
    <source>
        <dbReference type="Proteomes" id="UP000655094"/>
    </source>
</evidence>
<dbReference type="EMBL" id="BNFF01000001">
    <property type="protein sequence ID" value="GHK51315.1"/>
    <property type="molecule type" value="Genomic_DNA"/>
</dbReference>
<sequence length="85" mass="8857">MTAAGDKIAGAKMMQGIELIVIELPASGDERALIGGGRDHLPNRVSYWVWAAVAGSNRHSIHARHFSSISGSPSSGPVTTGIPVH</sequence>
<dbReference type="AlphaFoldDB" id="A0A919HPG6"/>
<gene>
    <name evidence="2" type="ORF">KPZU09_10510</name>
</gene>
<organism evidence="2 3">
    <name type="scientific">Klebsiella pneumoniae</name>
    <dbReference type="NCBI Taxonomy" id="573"/>
    <lineage>
        <taxon>Bacteria</taxon>
        <taxon>Pseudomonadati</taxon>
        <taxon>Pseudomonadota</taxon>
        <taxon>Gammaproteobacteria</taxon>
        <taxon>Enterobacterales</taxon>
        <taxon>Enterobacteriaceae</taxon>
        <taxon>Klebsiella/Raoultella group</taxon>
        <taxon>Klebsiella</taxon>
        <taxon>Klebsiella pneumoniae complex</taxon>
    </lineage>
</organism>
<accession>A0A919HPG6</accession>